<dbReference type="EMBL" id="CASHTH010002911">
    <property type="protein sequence ID" value="CAI8037092.1"/>
    <property type="molecule type" value="Genomic_DNA"/>
</dbReference>
<dbReference type="AlphaFoldDB" id="A0AA35X451"/>
<dbReference type="GO" id="GO:0034388">
    <property type="term" value="C:Pwp2p-containing subcomplex of 90S preribosome"/>
    <property type="evidence" value="ECO:0007669"/>
    <property type="project" value="TreeGrafter"/>
</dbReference>
<keyword evidence="2" id="KW-0698">rRNA processing</keyword>
<evidence type="ECO:0000256" key="1">
    <source>
        <dbReference type="ARBA" id="ARBA00004604"/>
    </source>
</evidence>
<dbReference type="PANTHER" id="PTHR18359">
    <property type="entry name" value="WD-REPEAT PROTEIN-RELATED"/>
    <property type="match status" value="1"/>
</dbReference>
<dbReference type="GO" id="GO:0006364">
    <property type="term" value="P:rRNA processing"/>
    <property type="evidence" value="ECO:0007669"/>
    <property type="project" value="UniProtKB-KW"/>
</dbReference>
<evidence type="ECO:0000256" key="2">
    <source>
        <dbReference type="ARBA" id="ARBA00022552"/>
    </source>
</evidence>
<comment type="subcellular location">
    <subcellularLocation>
        <location evidence="1">Nucleus</location>
        <location evidence="1">Nucleolus</location>
    </subcellularLocation>
</comment>
<comment type="caution">
    <text evidence="8">The sequence shown here is derived from an EMBL/GenBank/DDBJ whole genome shotgun (WGS) entry which is preliminary data.</text>
</comment>
<proteinExistence type="predicted"/>
<evidence type="ECO:0000313" key="9">
    <source>
        <dbReference type="Proteomes" id="UP001174909"/>
    </source>
</evidence>
<evidence type="ECO:0000256" key="4">
    <source>
        <dbReference type="ARBA" id="ARBA00022737"/>
    </source>
</evidence>
<evidence type="ECO:0000256" key="3">
    <source>
        <dbReference type="ARBA" id="ARBA00022574"/>
    </source>
</evidence>
<sequence>MAKESPKPLRAVMNLTTAVDHLQFNSTSEILAVASSAKKDAVKMCSPTGRTSTVASAAPPPSTSPLSLAISPSATRGGRPFYSDSTTTIKQAKTELEHWQEKSSRLNCAIFLYYNNM</sequence>
<evidence type="ECO:0000313" key="8">
    <source>
        <dbReference type="EMBL" id="CAI8037092.1"/>
    </source>
</evidence>
<dbReference type="Gene3D" id="2.130.10.10">
    <property type="entry name" value="YVTN repeat-like/Quinoprotein amine dehydrogenase"/>
    <property type="match status" value="1"/>
</dbReference>
<accession>A0AA35X451</accession>
<name>A0AA35X451_GEOBA</name>
<dbReference type="GO" id="GO:0032040">
    <property type="term" value="C:small-subunit processome"/>
    <property type="evidence" value="ECO:0007669"/>
    <property type="project" value="TreeGrafter"/>
</dbReference>
<keyword evidence="3" id="KW-0853">WD repeat</keyword>
<dbReference type="PANTHER" id="PTHR18359:SF0">
    <property type="entry name" value="U3 SMALL NUCLEOLAR RNA-ASSOCIATED PROTEIN 18 HOMOLOG"/>
    <property type="match status" value="1"/>
</dbReference>
<feature type="coiled-coil region" evidence="6">
    <location>
        <begin position="82"/>
        <end position="109"/>
    </location>
</feature>
<keyword evidence="4" id="KW-0677">Repeat</keyword>
<dbReference type="InterPro" id="IPR015943">
    <property type="entry name" value="WD40/YVTN_repeat-like_dom_sf"/>
</dbReference>
<protein>
    <submittedName>
        <fullName evidence="8">U3 small nucleolar RNA-associated protein 18 homolog</fullName>
    </submittedName>
</protein>
<dbReference type="InterPro" id="IPR045161">
    <property type="entry name" value="Utp18"/>
</dbReference>
<reference evidence="8" key="1">
    <citation type="submission" date="2023-03" db="EMBL/GenBank/DDBJ databases">
        <authorList>
            <person name="Steffen K."/>
            <person name="Cardenas P."/>
        </authorList>
    </citation>
    <scope>NUCLEOTIDE SEQUENCE</scope>
</reference>
<evidence type="ECO:0000256" key="6">
    <source>
        <dbReference type="SAM" id="Coils"/>
    </source>
</evidence>
<keyword evidence="5" id="KW-0539">Nucleus</keyword>
<organism evidence="8 9">
    <name type="scientific">Geodia barretti</name>
    <name type="common">Barrett's horny sponge</name>
    <dbReference type="NCBI Taxonomy" id="519541"/>
    <lineage>
        <taxon>Eukaryota</taxon>
        <taxon>Metazoa</taxon>
        <taxon>Porifera</taxon>
        <taxon>Demospongiae</taxon>
        <taxon>Heteroscleromorpha</taxon>
        <taxon>Tetractinellida</taxon>
        <taxon>Astrophorina</taxon>
        <taxon>Geodiidae</taxon>
        <taxon>Geodia</taxon>
    </lineage>
</organism>
<dbReference type="Proteomes" id="UP001174909">
    <property type="component" value="Unassembled WGS sequence"/>
</dbReference>
<keyword evidence="6" id="KW-0175">Coiled coil</keyword>
<feature type="region of interest" description="Disordered" evidence="7">
    <location>
        <begin position="48"/>
        <end position="69"/>
    </location>
</feature>
<keyword evidence="9" id="KW-1185">Reference proteome</keyword>
<gene>
    <name evidence="8" type="ORF">GBAR_LOCUS20748</name>
</gene>
<evidence type="ECO:0000256" key="7">
    <source>
        <dbReference type="SAM" id="MobiDB-lite"/>
    </source>
</evidence>
<evidence type="ECO:0000256" key="5">
    <source>
        <dbReference type="ARBA" id="ARBA00023242"/>
    </source>
</evidence>